<feature type="transmembrane region" description="Helical" evidence="11">
    <location>
        <begin position="255"/>
        <end position="272"/>
    </location>
</feature>
<sequence>MAQQDKPKEPLTWHRSVYIDEVQGHQDAFMKFLNFTYSATKAAGLMLAAAVIALVATNAGAYELVMSLWGTELGFMVGSYEATMTLGEVINDVLMAVFFLLVGLEIKYEMTAGDLVDVRQALLPIIAAVGGVVAPIGIYMAFNGGIPETSHGWGVPTATDIAFALGILSLLGSRVPSGVRVFLSTLAVADDIIAIIVIAVFYGHSPSLMWLGCVAVVLAVLVAMNRRHVYSLAPYLAVGVVLWYCVFMSGVHSTIAGVLLAFTIPAGSRIDLRRFVGWSASAARKVQSQYDPNVHVSAQEGYLKTVSSISHVARQVVPPATRLEHKLYPWVYFGILPLFALANADVYLGGTSVLELMDNPVFFGVFLGLLVGKPLGILLFSFVVVKLKVSSLPENTSWMHLTGAAILGGVGFTMAIFVANLAFPDAAHVVNAKLAILLASATAGVVGFTFLAVKAKSDQRRGVAYLTASVDTEHQHTAAAEAAQHSKELLDAIDSPLVRSELEQAQRMSECGVAEVVVDLGADGRFGHQDDEADQGGASQGKR</sequence>
<keyword evidence="8 11" id="KW-0406">Ion transport</keyword>
<feature type="transmembrane region" description="Helical" evidence="11">
    <location>
        <begin position="361"/>
        <end position="385"/>
    </location>
</feature>
<gene>
    <name evidence="11 12" type="primary">nhaA</name>
    <name evidence="12" type="ORF">HLV38_05680</name>
</gene>
<dbReference type="Pfam" id="PF06965">
    <property type="entry name" value="Na_H_antiport_1"/>
    <property type="match status" value="1"/>
</dbReference>
<feature type="transmembrane region" description="Helical" evidence="11">
    <location>
        <begin position="232"/>
        <end position="249"/>
    </location>
</feature>
<evidence type="ECO:0000256" key="5">
    <source>
        <dbReference type="ARBA" id="ARBA00022692"/>
    </source>
</evidence>
<evidence type="ECO:0000256" key="7">
    <source>
        <dbReference type="ARBA" id="ARBA00023053"/>
    </source>
</evidence>
<feature type="transmembrane region" description="Helical" evidence="11">
    <location>
        <begin position="208"/>
        <end position="225"/>
    </location>
</feature>
<dbReference type="NCBIfam" id="TIGR00773">
    <property type="entry name" value="NhaA"/>
    <property type="match status" value="1"/>
</dbReference>
<keyword evidence="5 11" id="KW-0812">Transmembrane</keyword>
<dbReference type="GO" id="GO:0015385">
    <property type="term" value="F:sodium:proton antiporter activity"/>
    <property type="evidence" value="ECO:0007669"/>
    <property type="project" value="UniProtKB-UniRule"/>
</dbReference>
<dbReference type="AlphaFoldDB" id="A0A6M8J102"/>
<evidence type="ECO:0000256" key="9">
    <source>
        <dbReference type="ARBA" id="ARBA00023136"/>
    </source>
</evidence>
<protein>
    <recommendedName>
        <fullName evidence="11">Na(+)/H(+) antiporter NhaA</fullName>
    </recommendedName>
    <alternativeName>
        <fullName evidence="11">Sodium/proton antiporter NhaA</fullName>
    </alternativeName>
</protein>
<feature type="transmembrane region" description="Helical" evidence="11">
    <location>
        <begin position="179"/>
        <end position="202"/>
    </location>
</feature>
<dbReference type="InterPro" id="IPR023171">
    <property type="entry name" value="Na/H_antiporter_dom_sf"/>
</dbReference>
<dbReference type="RefSeq" id="WP_172300589.1">
    <property type="nucleotide sequence ID" value="NZ_CP053716.1"/>
</dbReference>
<feature type="transmembrane region" description="Helical" evidence="11">
    <location>
        <begin position="397"/>
        <end position="422"/>
    </location>
</feature>
<dbReference type="PANTHER" id="PTHR30341:SF0">
    <property type="entry name" value="NA(+)_H(+) ANTIPORTER NHAA"/>
    <property type="match status" value="1"/>
</dbReference>
<feature type="transmembrane region" description="Helical" evidence="11">
    <location>
        <begin position="82"/>
        <end position="102"/>
    </location>
</feature>
<evidence type="ECO:0000256" key="4">
    <source>
        <dbReference type="ARBA" id="ARBA00022475"/>
    </source>
</evidence>
<keyword evidence="9 11" id="KW-0472">Membrane</keyword>
<evidence type="ECO:0000256" key="10">
    <source>
        <dbReference type="ARBA" id="ARBA00023201"/>
    </source>
</evidence>
<evidence type="ECO:0000256" key="2">
    <source>
        <dbReference type="ARBA" id="ARBA00022448"/>
    </source>
</evidence>
<comment type="similarity">
    <text evidence="11">Belongs to the NhaA Na(+)/H(+) (TC 2.A.33) antiporter family.</text>
</comment>
<name>A0A6M8J102_9ACTN</name>
<feature type="transmembrane region" description="Helical" evidence="11">
    <location>
        <begin position="42"/>
        <end position="62"/>
    </location>
</feature>
<dbReference type="EMBL" id="CP053716">
    <property type="protein sequence ID" value="QKF07660.1"/>
    <property type="molecule type" value="Genomic_DNA"/>
</dbReference>
<keyword evidence="6 11" id="KW-1133">Transmembrane helix</keyword>
<feature type="transmembrane region" description="Helical" evidence="11">
    <location>
        <begin position="434"/>
        <end position="453"/>
    </location>
</feature>
<proteinExistence type="inferred from homology"/>
<reference evidence="13" key="1">
    <citation type="submission" date="2020-05" db="EMBL/GenBank/DDBJ databases">
        <title>Novel species in genus Nocardioides.</title>
        <authorList>
            <person name="Zhang G."/>
        </authorList>
    </citation>
    <scope>NUCLEOTIDE SEQUENCE [LARGE SCALE GENOMIC DNA]</scope>
    <source>
        <strain evidence="13">zg-1050</strain>
    </source>
</reference>
<dbReference type="GO" id="GO:0006885">
    <property type="term" value="P:regulation of pH"/>
    <property type="evidence" value="ECO:0007669"/>
    <property type="project" value="UniProtKB-UniRule"/>
</dbReference>
<comment type="catalytic activity">
    <reaction evidence="11">
        <text>Na(+)(in) + 2 H(+)(out) = Na(+)(out) + 2 H(+)(in)</text>
        <dbReference type="Rhea" id="RHEA:29251"/>
        <dbReference type="ChEBI" id="CHEBI:15378"/>
        <dbReference type="ChEBI" id="CHEBI:29101"/>
    </reaction>
</comment>
<dbReference type="Proteomes" id="UP000503297">
    <property type="component" value="Chromosome"/>
</dbReference>
<feature type="transmembrane region" description="Helical" evidence="11">
    <location>
        <begin position="153"/>
        <end position="172"/>
    </location>
</feature>
<evidence type="ECO:0000256" key="1">
    <source>
        <dbReference type="ARBA" id="ARBA00004429"/>
    </source>
</evidence>
<keyword evidence="7 11" id="KW-0915">Sodium</keyword>
<keyword evidence="10 11" id="KW-0739">Sodium transport</keyword>
<feature type="transmembrane region" description="Helical" evidence="11">
    <location>
        <begin position="330"/>
        <end position="349"/>
    </location>
</feature>
<accession>A0A6M8J102</accession>
<dbReference type="KEGG" id="bwa:HLV38_05680"/>
<keyword evidence="13" id="KW-1185">Reference proteome</keyword>
<evidence type="ECO:0000256" key="11">
    <source>
        <dbReference type="HAMAP-Rule" id="MF_01844"/>
    </source>
</evidence>
<evidence type="ECO:0000313" key="13">
    <source>
        <dbReference type="Proteomes" id="UP000503297"/>
    </source>
</evidence>
<comment type="subcellular location">
    <subcellularLocation>
        <location evidence="1">Cell inner membrane</location>
        <topology evidence="1">Multi-pass membrane protein</topology>
    </subcellularLocation>
    <subcellularLocation>
        <location evidence="11">Cell membrane</location>
        <topology evidence="11">Multi-pass membrane protein</topology>
    </subcellularLocation>
</comment>
<organism evidence="12 13">
    <name type="scientific">Berryella wangjianweii</name>
    <dbReference type="NCBI Taxonomy" id="2734634"/>
    <lineage>
        <taxon>Bacteria</taxon>
        <taxon>Bacillati</taxon>
        <taxon>Actinomycetota</taxon>
        <taxon>Coriobacteriia</taxon>
        <taxon>Eggerthellales</taxon>
        <taxon>Eggerthellaceae</taxon>
        <taxon>Berryella</taxon>
    </lineage>
</organism>
<dbReference type="InterPro" id="IPR004670">
    <property type="entry name" value="NhaA"/>
</dbReference>
<evidence type="ECO:0000256" key="3">
    <source>
        <dbReference type="ARBA" id="ARBA00022449"/>
    </source>
</evidence>
<dbReference type="PANTHER" id="PTHR30341">
    <property type="entry name" value="SODIUM ION/PROTON ANTIPORTER NHAA-RELATED"/>
    <property type="match status" value="1"/>
</dbReference>
<dbReference type="GO" id="GO:0005886">
    <property type="term" value="C:plasma membrane"/>
    <property type="evidence" value="ECO:0007669"/>
    <property type="project" value="UniProtKB-SubCell"/>
</dbReference>
<dbReference type="HAMAP" id="MF_01844">
    <property type="entry name" value="NhaA"/>
    <property type="match status" value="1"/>
</dbReference>
<evidence type="ECO:0000313" key="12">
    <source>
        <dbReference type="EMBL" id="QKF07660.1"/>
    </source>
</evidence>
<feature type="transmembrane region" description="Helical" evidence="11">
    <location>
        <begin position="122"/>
        <end position="141"/>
    </location>
</feature>
<comment type="function">
    <text evidence="11">Na(+)/H(+) antiporter that extrudes sodium in exchange for external protons.</text>
</comment>
<evidence type="ECO:0000256" key="6">
    <source>
        <dbReference type="ARBA" id="ARBA00022989"/>
    </source>
</evidence>
<keyword evidence="4 11" id="KW-1003">Cell membrane</keyword>
<dbReference type="Gene3D" id="1.20.1530.10">
    <property type="entry name" value="Na+/H+ antiporter like domain"/>
    <property type="match status" value="1"/>
</dbReference>
<keyword evidence="2 11" id="KW-0813">Transport</keyword>
<keyword evidence="3 11" id="KW-0050">Antiport</keyword>
<evidence type="ECO:0000256" key="8">
    <source>
        <dbReference type="ARBA" id="ARBA00023065"/>
    </source>
</evidence>